<keyword evidence="10 12" id="KW-0486">Methionine biosynthesis</keyword>
<dbReference type="GO" id="GO:0006164">
    <property type="term" value="P:purine nucleotide biosynthetic process"/>
    <property type="evidence" value="ECO:0007669"/>
    <property type="project" value="UniProtKB-KW"/>
</dbReference>
<protein>
    <recommendedName>
        <fullName evidence="12">Bifunctional protein FolD</fullName>
    </recommendedName>
    <domain>
        <recommendedName>
            <fullName evidence="12">Methylenetetrahydrofolate dehydrogenase</fullName>
            <ecNumber evidence="12">1.5.1.5</ecNumber>
        </recommendedName>
    </domain>
    <domain>
        <recommendedName>
            <fullName evidence="12">Methenyltetrahydrofolate cyclohydrolase</fullName>
            <ecNumber evidence="12">3.5.4.9</ecNumber>
        </recommendedName>
    </domain>
</protein>
<keyword evidence="11 12" id="KW-0511">Multifunctional enzyme</keyword>
<evidence type="ECO:0000313" key="17">
    <source>
        <dbReference type="Proteomes" id="UP001059822"/>
    </source>
</evidence>
<dbReference type="FunFam" id="3.40.50.720:FF:000006">
    <property type="entry name" value="Bifunctional protein FolD"/>
    <property type="match status" value="1"/>
</dbReference>
<organism evidence="15 17">
    <name type="scientific">Neoehrlichia mikurensis</name>
    <dbReference type="NCBI Taxonomy" id="89586"/>
    <lineage>
        <taxon>Bacteria</taxon>
        <taxon>Pseudomonadati</taxon>
        <taxon>Pseudomonadota</taxon>
        <taxon>Alphaproteobacteria</taxon>
        <taxon>Rickettsiales</taxon>
        <taxon>Anaplasmataceae</taxon>
        <taxon>Candidatus Neoehrlichia</taxon>
    </lineage>
</organism>
<evidence type="ECO:0000256" key="3">
    <source>
        <dbReference type="ARBA" id="ARBA00022563"/>
    </source>
</evidence>
<dbReference type="CDD" id="cd01080">
    <property type="entry name" value="NAD_bind_m-THF_DH_Cyclohyd"/>
    <property type="match status" value="1"/>
</dbReference>
<dbReference type="FunFam" id="3.40.50.10860:FF:000005">
    <property type="entry name" value="C-1-tetrahydrofolate synthase, cytoplasmic, putative"/>
    <property type="match status" value="1"/>
</dbReference>
<dbReference type="Pfam" id="PF02882">
    <property type="entry name" value="THF_DHG_CYH_C"/>
    <property type="match status" value="1"/>
</dbReference>
<name>A0A9Q9BTM8_9RICK</name>
<evidence type="ECO:0000256" key="4">
    <source>
        <dbReference type="ARBA" id="ARBA00022605"/>
    </source>
</evidence>
<comment type="catalytic activity">
    <reaction evidence="12">
        <text>(6R)-5,10-methenyltetrahydrofolate + H2O = (6R)-10-formyltetrahydrofolate + H(+)</text>
        <dbReference type="Rhea" id="RHEA:23700"/>
        <dbReference type="ChEBI" id="CHEBI:15377"/>
        <dbReference type="ChEBI" id="CHEBI:15378"/>
        <dbReference type="ChEBI" id="CHEBI:57455"/>
        <dbReference type="ChEBI" id="CHEBI:195366"/>
        <dbReference type="EC" id="3.5.4.9"/>
    </reaction>
</comment>
<dbReference type="Pfam" id="PF00763">
    <property type="entry name" value="THF_DHG_CYH"/>
    <property type="match status" value="1"/>
</dbReference>
<dbReference type="GO" id="GO:0005829">
    <property type="term" value="C:cytosol"/>
    <property type="evidence" value="ECO:0007669"/>
    <property type="project" value="TreeGrafter"/>
</dbReference>
<evidence type="ECO:0000313" key="15">
    <source>
        <dbReference type="EMBL" id="UTO55627.1"/>
    </source>
</evidence>
<evidence type="ECO:0000256" key="2">
    <source>
        <dbReference type="ARBA" id="ARBA00011738"/>
    </source>
</evidence>
<dbReference type="EMBL" id="CP089286">
    <property type="protein sequence ID" value="UTO55627.1"/>
    <property type="molecule type" value="Genomic_DNA"/>
</dbReference>
<evidence type="ECO:0000256" key="9">
    <source>
        <dbReference type="ARBA" id="ARBA00023102"/>
    </source>
</evidence>
<dbReference type="EC" id="1.5.1.5" evidence="12"/>
<evidence type="ECO:0000256" key="10">
    <source>
        <dbReference type="ARBA" id="ARBA00023167"/>
    </source>
</evidence>
<comment type="similarity">
    <text evidence="12">Belongs to the tetrahydrofolate dehydrogenase/cyclohydrolase family.</text>
</comment>
<comment type="subunit">
    <text evidence="2 12">Homodimer.</text>
</comment>
<dbReference type="GO" id="GO:0004488">
    <property type="term" value="F:methylenetetrahydrofolate dehydrogenase (NADP+) activity"/>
    <property type="evidence" value="ECO:0007669"/>
    <property type="project" value="UniProtKB-UniRule"/>
</dbReference>
<accession>A0A9Q9BTM8</accession>
<dbReference type="InterPro" id="IPR000672">
    <property type="entry name" value="THF_DH/CycHdrlase"/>
</dbReference>
<keyword evidence="6 12" id="KW-0378">Hydrolase</keyword>
<feature type="binding site" evidence="12">
    <location>
        <position position="233"/>
    </location>
    <ligand>
        <name>NADP(+)</name>
        <dbReference type="ChEBI" id="CHEBI:58349"/>
    </ligand>
</feature>
<sequence length="299" mass="32010">MNSNIIDGKLASSKLLNHLSGCISDLKRNYDLIPSLIVIIVGDDPASRLYVSNKQKKAEKLGILAKTVCLPSTTSQDELLGIINTFNIDPSVNGILVQLPLPKHIDKNVIINAINPCKDVDGFHNENAGKLATGQLDCLLPCTPQGCVYLIKTILNDLSGSNAVVIGRSNIVGKPLASLLLRENCTVTIVHSASTDIIDYCCRADILVAAVGKACLVKSSWVKPGAVVIDVGINLVNQDGNNKFVGDVDFNEVKNIASAITSVPGGVGPMTVAFLMVNTVISACKQYGYDKFIEKYLRF</sequence>
<dbReference type="InterPro" id="IPR020631">
    <property type="entry name" value="THF_DH/CycHdrlase_NAD-bd_dom"/>
</dbReference>
<evidence type="ECO:0000313" key="16">
    <source>
        <dbReference type="EMBL" id="UTO56548.1"/>
    </source>
</evidence>
<feature type="domain" description="Tetrahydrofolate dehydrogenase/cyclohydrolase NAD(P)-binding" evidence="14">
    <location>
        <begin position="141"/>
        <end position="286"/>
    </location>
</feature>
<dbReference type="HAMAP" id="MF_01576">
    <property type="entry name" value="THF_DHG_CYH"/>
    <property type="match status" value="1"/>
</dbReference>
<evidence type="ECO:0000259" key="14">
    <source>
        <dbReference type="Pfam" id="PF02882"/>
    </source>
</evidence>
<reference evidence="15" key="1">
    <citation type="journal article" date="2022" name="Microorganisms">
        <title>Assembly and Comparison of Ca. Neoehrlichia mikurensis Genomes.</title>
        <authorList>
            <person name="Azagi T."/>
            <person name="Dirks R.P."/>
            <person name="Yebra-Pimentel E.S."/>
            <person name="Schaap P.J."/>
            <person name="Koehorst J.J."/>
            <person name="Esser H.J."/>
            <person name="Sprong H."/>
        </authorList>
    </citation>
    <scope>NUCLEOTIDE SEQUENCE</scope>
    <source>
        <strain evidence="16">18-2804</strain>
        <strain evidence="15">18-2837</strain>
    </source>
</reference>
<keyword evidence="8 12" id="KW-0560">Oxidoreductase</keyword>
<comment type="catalytic activity">
    <reaction evidence="12">
        <text>(6R)-5,10-methylene-5,6,7,8-tetrahydrofolate + NADP(+) = (6R)-5,10-methenyltetrahydrofolate + NADPH</text>
        <dbReference type="Rhea" id="RHEA:22812"/>
        <dbReference type="ChEBI" id="CHEBI:15636"/>
        <dbReference type="ChEBI" id="CHEBI:57455"/>
        <dbReference type="ChEBI" id="CHEBI:57783"/>
        <dbReference type="ChEBI" id="CHEBI:58349"/>
        <dbReference type="EC" id="1.5.1.5"/>
    </reaction>
</comment>
<dbReference type="GO" id="GO:0035999">
    <property type="term" value="P:tetrahydrofolate interconversion"/>
    <property type="evidence" value="ECO:0007669"/>
    <property type="project" value="UniProtKB-UniRule"/>
</dbReference>
<feature type="binding site" evidence="12">
    <location>
        <begin position="167"/>
        <end position="169"/>
    </location>
    <ligand>
        <name>NADP(+)</name>
        <dbReference type="ChEBI" id="CHEBI:58349"/>
    </ligand>
</feature>
<dbReference type="RefSeq" id="WP_218193841.1">
    <property type="nucleotide sequence ID" value="NZ_CP054597.1"/>
</dbReference>
<evidence type="ECO:0000313" key="18">
    <source>
        <dbReference type="Proteomes" id="UP001059985"/>
    </source>
</evidence>
<dbReference type="EC" id="3.5.4.9" evidence="12"/>
<dbReference type="PANTHER" id="PTHR48099">
    <property type="entry name" value="C-1-TETRAHYDROFOLATE SYNTHASE, CYTOPLASMIC-RELATED"/>
    <property type="match status" value="1"/>
</dbReference>
<comment type="pathway">
    <text evidence="1 12">One-carbon metabolism; tetrahydrofolate interconversion.</text>
</comment>
<evidence type="ECO:0000259" key="13">
    <source>
        <dbReference type="Pfam" id="PF00763"/>
    </source>
</evidence>
<evidence type="ECO:0000256" key="1">
    <source>
        <dbReference type="ARBA" id="ARBA00004777"/>
    </source>
</evidence>
<keyword evidence="3 12" id="KW-0554">One-carbon metabolism</keyword>
<dbReference type="Proteomes" id="UP001059822">
    <property type="component" value="Chromosome"/>
</dbReference>
<keyword evidence="4 12" id="KW-0028">Amino-acid biosynthesis</keyword>
<keyword evidence="18" id="KW-1185">Reference proteome</keyword>
<evidence type="ECO:0000256" key="6">
    <source>
        <dbReference type="ARBA" id="ARBA00022801"/>
    </source>
</evidence>
<evidence type="ECO:0000256" key="5">
    <source>
        <dbReference type="ARBA" id="ARBA00022755"/>
    </source>
</evidence>
<comment type="caution">
    <text evidence="12">Lacks conserved residue(s) required for the propagation of feature annotation.</text>
</comment>
<dbReference type="EMBL" id="CP089285">
    <property type="protein sequence ID" value="UTO56548.1"/>
    <property type="molecule type" value="Genomic_DNA"/>
</dbReference>
<keyword evidence="5 12" id="KW-0658">Purine biosynthesis</keyword>
<evidence type="ECO:0000256" key="12">
    <source>
        <dbReference type="HAMAP-Rule" id="MF_01576"/>
    </source>
</evidence>
<comment type="function">
    <text evidence="12">Catalyzes the oxidation of 5,10-methylenetetrahydrofolate to 5,10-methenyltetrahydrofolate and then the hydrolysis of 5,10-methenyltetrahydrofolate to 10-formyltetrahydrofolate.</text>
</comment>
<evidence type="ECO:0000256" key="8">
    <source>
        <dbReference type="ARBA" id="ARBA00023002"/>
    </source>
</evidence>
<keyword evidence="7 12" id="KW-0521">NADP</keyword>
<evidence type="ECO:0000256" key="11">
    <source>
        <dbReference type="ARBA" id="ARBA00023268"/>
    </source>
</evidence>
<keyword evidence="9 12" id="KW-0368">Histidine biosynthesis</keyword>
<dbReference type="GO" id="GO:0009086">
    <property type="term" value="P:methionine biosynthetic process"/>
    <property type="evidence" value="ECO:0007669"/>
    <property type="project" value="UniProtKB-KW"/>
</dbReference>
<proteinExistence type="inferred from homology"/>
<dbReference type="Proteomes" id="UP001059985">
    <property type="component" value="Chromosome"/>
</dbReference>
<evidence type="ECO:0000256" key="7">
    <source>
        <dbReference type="ARBA" id="ARBA00022857"/>
    </source>
</evidence>
<dbReference type="InterPro" id="IPR020630">
    <property type="entry name" value="THF_DH/CycHdrlase_cat_dom"/>
</dbReference>
<dbReference type="PROSITE" id="PS00767">
    <property type="entry name" value="THF_DHG_CYH_2"/>
    <property type="match status" value="1"/>
</dbReference>
<dbReference type="GO" id="GO:0000105">
    <property type="term" value="P:L-histidine biosynthetic process"/>
    <property type="evidence" value="ECO:0007669"/>
    <property type="project" value="UniProtKB-KW"/>
</dbReference>
<dbReference type="GO" id="GO:0004477">
    <property type="term" value="F:methenyltetrahydrofolate cyclohydrolase activity"/>
    <property type="evidence" value="ECO:0007669"/>
    <property type="project" value="UniProtKB-UniRule"/>
</dbReference>
<dbReference type="InterPro" id="IPR020867">
    <property type="entry name" value="THF_DH/CycHdrlase_CS"/>
</dbReference>
<feature type="domain" description="Tetrahydrofolate dehydrogenase/cyclohydrolase catalytic" evidence="13">
    <location>
        <begin position="6"/>
        <end position="121"/>
    </location>
</feature>
<dbReference type="PANTHER" id="PTHR48099:SF5">
    <property type="entry name" value="C-1-TETRAHYDROFOLATE SYNTHASE, CYTOPLASMIC"/>
    <property type="match status" value="1"/>
</dbReference>
<gene>
    <name evidence="12" type="primary">folD</name>
    <name evidence="16" type="ORF">LUA81_00870</name>
    <name evidence="15" type="ORF">LUA82_00870</name>
</gene>
<dbReference type="AlphaFoldDB" id="A0A9Q9BTM8"/>